<protein>
    <submittedName>
        <fullName evidence="2">Uncharacterized protein</fullName>
    </submittedName>
</protein>
<reference evidence="2 3" key="1">
    <citation type="submission" date="2023-02" db="EMBL/GenBank/DDBJ databases">
        <title>LHISI_Scaffold_Assembly.</title>
        <authorList>
            <person name="Stuart O.P."/>
            <person name="Cleave R."/>
            <person name="Magrath M.J.L."/>
            <person name="Mikheyev A.S."/>
        </authorList>
    </citation>
    <scope>NUCLEOTIDE SEQUENCE [LARGE SCALE GENOMIC DNA]</scope>
    <source>
        <strain evidence="2">Daus_M_001</strain>
        <tissue evidence="2">Leg muscle</tissue>
    </source>
</reference>
<name>A0ABQ9INE3_9NEOP</name>
<keyword evidence="3" id="KW-1185">Reference proteome</keyword>
<comment type="caution">
    <text evidence="2">The sequence shown here is derived from an EMBL/GenBank/DDBJ whole genome shotgun (WGS) entry which is preliminary data.</text>
</comment>
<dbReference type="Proteomes" id="UP001159363">
    <property type="component" value="Chromosome 1"/>
</dbReference>
<sequence>MMIRAKKMVLTVVAKETEKNVLAFSSHHNNDNKGTISIASMQSENSGREIFTSAVYPFVQNPNAAISLSCVDTSATLGDRLVLSNNDNPSSLPMRDDCSVYCGSTDEQSAAYSDIQPEGECCNQITSTGIAENLDEILTLNSISNSQFTVTEEGEYIVTSENNDDSQILLHHQSDNVYNCMSNLEPTLDLQNLVPVTSDTVNVNGNNPHNNEYIVPLDKENVRDTSNEPDGLPNVLSNEESENGLGKESDEQQRGLGDSGRQKGYIASLLSEENVKRHMKRNINSGRVKNKSRFYSVPRVSALDASRKTKKSKPLYWDTIELTQKYPERIPVSVAKKKDLLHLPRTGVMPTDYAAFIEGIPFKKGIRDLVPYQEGSDGED</sequence>
<gene>
    <name evidence="2" type="ORF">PR048_003534</name>
</gene>
<feature type="region of interest" description="Disordered" evidence="1">
    <location>
        <begin position="222"/>
        <end position="262"/>
    </location>
</feature>
<evidence type="ECO:0000313" key="3">
    <source>
        <dbReference type="Proteomes" id="UP001159363"/>
    </source>
</evidence>
<evidence type="ECO:0000313" key="2">
    <source>
        <dbReference type="EMBL" id="KAJ8898174.1"/>
    </source>
</evidence>
<organism evidence="2 3">
    <name type="scientific">Dryococelus australis</name>
    <dbReference type="NCBI Taxonomy" id="614101"/>
    <lineage>
        <taxon>Eukaryota</taxon>
        <taxon>Metazoa</taxon>
        <taxon>Ecdysozoa</taxon>
        <taxon>Arthropoda</taxon>
        <taxon>Hexapoda</taxon>
        <taxon>Insecta</taxon>
        <taxon>Pterygota</taxon>
        <taxon>Neoptera</taxon>
        <taxon>Polyneoptera</taxon>
        <taxon>Phasmatodea</taxon>
        <taxon>Verophasmatodea</taxon>
        <taxon>Anareolatae</taxon>
        <taxon>Phasmatidae</taxon>
        <taxon>Eurycanthinae</taxon>
        <taxon>Dryococelus</taxon>
    </lineage>
</organism>
<proteinExistence type="predicted"/>
<evidence type="ECO:0000256" key="1">
    <source>
        <dbReference type="SAM" id="MobiDB-lite"/>
    </source>
</evidence>
<dbReference type="EMBL" id="JARBHB010000001">
    <property type="protein sequence ID" value="KAJ8898174.1"/>
    <property type="molecule type" value="Genomic_DNA"/>
</dbReference>
<accession>A0ABQ9INE3</accession>